<organism evidence="4 5">
    <name type="scientific">Furfurilactobacillus rossiae DSM 15814</name>
    <dbReference type="NCBI Taxonomy" id="1114972"/>
    <lineage>
        <taxon>Bacteria</taxon>
        <taxon>Bacillati</taxon>
        <taxon>Bacillota</taxon>
        <taxon>Bacilli</taxon>
        <taxon>Lactobacillales</taxon>
        <taxon>Lactobacillaceae</taxon>
        <taxon>Furfurilactobacillus</taxon>
    </lineage>
</organism>
<evidence type="ECO:0000313" key="5">
    <source>
        <dbReference type="Proteomes" id="UP000051999"/>
    </source>
</evidence>
<accession>A0A0R1RBU9</accession>
<dbReference type="InterPro" id="IPR001647">
    <property type="entry name" value="HTH_TetR"/>
</dbReference>
<name>A0A0R1RBU9_9LACO</name>
<dbReference type="RefSeq" id="WP_017260684.1">
    <property type="nucleotide sequence ID" value="NZ_AUAW01000012.1"/>
</dbReference>
<dbReference type="Gene3D" id="1.10.357.10">
    <property type="entry name" value="Tetracycline Repressor, domain 2"/>
    <property type="match status" value="1"/>
</dbReference>
<evidence type="ECO:0000313" key="4">
    <source>
        <dbReference type="EMBL" id="KRL54544.1"/>
    </source>
</evidence>
<comment type="caution">
    <text evidence="4">The sequence shown here is derived from an EMBL/GenBank/DDBJ whole genome shotgun (WGS) entry which is preliminary data.</text>
</comment>
<protein>
    <recommendedName>
        <fullName evidence="3">HTH tetR-type domain-containing protein</fullName>
    </recommendedName>
</protein>
<dbReference type="SUPFAM" id="SSF46689">
    <property type="entry name" value="Homeodomain-like"/>
    <property type="match status" value="1"/>
</dbReference>
<dbReference type="PATRIC" id="fig|1114972.6.peg.2679"/>
<dbReference type="AlphaFoldDB" id="A0A0R1RBU9"/>
<dbReference type="PROSITE" id="PS50977">
    <property type="entry name" value="HTH_TETR_2"/>
    <property type="match status" value="1"/>
</dbReference>
<dbReference type="InterPro" id="IPR009057">
    <property type="entry name" value="Homeodomain-like_sf"/>
</dbReference>
<dbReference type="Proteomes" id="UP000051999">
    <property type="component" value="Unassembled WGS sequence"/>
</dbReference>
<feature type="domain" description="HTH tetR-type" evidence="3">
    <location>
        <begin position="9"/>
        <end position="70"/>
    </location>
</feature>
<evidence type="ECO:0000259" key="3">
    <source>
        <dbReference type="PROSITE" id="PS50977"/>
    </source>
</evidence>
<dbReference type="OrthoDB" id="9810250at2"/>
<evidence type="ECO:0000256" key="2">
    <source>
        <dbReference type="PROSITE-ProRule" id="PRU00335"/>
    </source>
</evidence>
<keyword evidence="5" id="KW-1185">Reference proteome</keyword>
<dbReference type="STRING" id="1114972.FD35_GL002613"/>
<dbReference type="GO" id="GO:0003677">
    <property type="term" value="F:DNA binding"/>
    <property type="evidence" value="ECO:0007669"/>
    <property type="project" value="UniProtKB-UniRule"/>
</dbReference>
<feature type="DNA-binding region" description="H-T-H motif" evidence="2">
    <location>
        <begin position="33"/>
        <end position="52"/>
    </location>
</feature>
<keyword evidence="1 2" id="KW-0238">DNA-binding</keyword>
<reference evidence="4 5" key="1">
    <citation type="journal article" date="2015" name="Genome Announc.">
        <title>Expanding the biotechnology potential of lactobacilli through comparative genomics of 213 strains and associated genera.</title>
        <authorList>
            <person name="Sun Z."/>
            <person name="Harris H.M."/>
            <person name="McCann A."/>
            <person name="Guo C."/>
            <person name="Argimon S."/>
            <person name="Zhang W."/>
            <person name="Yang X."/>
            <person name="Jeffery I.B."/>
            <person name="Cooney J.C."/>
            <person name="Kagawa T.F."/>
            <person name="Liu W."/>
            <person name="Song Y."/>
            <person name="Salvetti E."/>
            <person name="Wrobel A."/>
            <person name="Rasinkangas P."/>
            <person name="Parkhill J."/>
            <person name="Rea M.C."/>
            <person name="O'Sullivan O."/>
            <person name="Ritari J."/>
            <person name="Douillard F.P."/>
            <person name="Paul Ross R."/>
            <person name="Yang R."/>
            <person name="Briner A.E."/>
            <person name="Felis G.E."/>
            <person name="de Vos W.M."/>
            <person name="Barrangou R."/>
            <person name="Klaenhammer T.R."/>
            <person name="Caufield P.W."/>
            <person name="Cui Y."/>
            <person name="Zhang H."/>
            <person name="O'Toole P.W."/>
        </authorList>
    </citation>
    <scope>NUCLEOTIDE SEQUENCE [LARGE SCALE GENOMIC DNA]</scope>
    <source>
        <strain evidence="4 5">DSM 15814</strain>
    </source>
</reference>
<dbReference type="EMBL" id="AZFF01000008">
    <property type="protein sequence ID" value="KRL54544.1"/>
    <property type="molecule type" value="Genomic_DNA"/>
</dbReference>
<proteinExistence type="predicted"/>
<sequence>MQKIDQRTYRTKRKIESAMLQLCHDNVTFAKLTGPQVAQAAHVSRQTFYRYYLTPEQVIVTILDRHLDEFLSAFRFQDLTAQSMVIQLLQAWQKRTDAFEMIEWSNTRQLFIQRLANFNHHIALRNNKALIDETTICNVYAAATYMFLRDYVLEHKWTPEQATKLLLHLTNGLSDLF</sequence>
<evidence type="ECO:0000256" key="1">
    <source>
        <dbReference type="ARBA" id="ARBA00023125"/>
    </source>
</evidence>
<gene>
    <name evidence="4" type="ORF">FD35_GL002613</name>
</gene>